<evidence type="ECO:0000313" key="2">
    <source>
        <dbReference type="Proteomes" id="UP000094243"/>
    </source>
</evidence>
<dbReference type="AlphaFoldDB" id="A0A1E3R9Z3"/>
<organism evidence="1 2">
    <name type="scientific">Mycolicibacterium holsaticum</name>
    <dbReference type="NCBI Taxonomy" id="152142"/>
    <lineage>
        <taxon>Bacteria</taxon>
        <taxon>Bacillati</taxon>
        <taxon>Actinomycetota</taxon>
        <taxon>Actinomycetes</taxon>
        <taxon>Mycobacteriales</taxon>
        <taxon>Mycobacteriaceae</taxon>
        <taxon>Mycolicibacterium</taxon>
    </lineage>
</organism>
<dbReference type="OrthoDB" id="4617601at2"/>
<evidence type="ECO:0000313" key="1">
    <source>
        <dbReference type="EMBL" id="ODQ86644.1"/>
    </source>
</evidence>
<name>A0A1E3R9Z3_9MYCO</name>
<keyword evidence="2" id="KW-1185">Reference proteome</keyword>
<dbReference type="RefSeq" id="WP_069406867.1">
    <property type="nucleotide sequence ID" value="NZ_MIGZ01000137.1"/>
</dbReference>
<gene>
    <name evidence="1" type="ORF">BHQ17_20035</name>
</gene>
<sequence length="256" mass="27026">MDEPSVIAQRLTETAKDVVDQARVIAKGAIADAADVDNFTAAKLIDSYMKMVDLTLTGGLQVTKDVLGVDAPSTPQDQDAAEGRRLVADAMESISRRMLRQTSAVAQETADLLDKNPNSPTAWARAMVKLADVALLGGTELAETALIGPAPFEKTAVSSDTYQAGGIGKRTLKVKAPGLMRPGTVDPIPDSHLKFFVRIDDKTGQEAPGGLLEDGQTEFYLSAHPAGLISGLYVGAVEVVNAKDVVVQTVDVEIPL</sequence>
<comment type="caution">
    <text evidence="1">The sequence shown here is derived from an EMBL/GenBank/DDBJ whole genome shotgun (WGS) entry which is preliminary data.</text>
</comment>
<dbReference type="Proteomes" id="UP000094243">
    <property type="component" value="Unassembled WGS sequence"/>
</dbReference>
<reference evidence="2" key="1">
    <citation type="submission" date="2016-09" db="EMBL/GenBank/DDBJ databases">
        <authorList>
            <person name="Greninger A.L."/>
            <person name="Jerome K.R."/>
            <person name="Mcnair B."/>
            <person name="Wallis C."/>
            <person name="Fang F."/>
        </authorList>
    </citation>
    <scope>NUCLEOTIDE SEQUENCE [LARGE SCALE GENOMIC DNA]</scope>
    <source>
        <strain evidence="2">M7</strain>
    </source>
</reference>
<dbReference type="EMBL" id="MIGZ01000137">
    <property type="protein sequence ID" value="ODQ86644.1"/>
    <property type="molecule type" value="Genomic_DNA"/>
</dbReference>
<protein>
    <submittedName>
        <fullName evidence="1">Uncharacterized protein</fullName>
    </submittedName>
</protein>
<accession>A0A1E3R9Z3</accession>
<proteinExistence type="predicted"/>